<proteinExistence type="predicted"/>
<feature type="non-terminal residue" evidence="2">
    <location>
        <position position="1"/>
    </location>
</feature>
<dbReference type="Gene3D" id="1.25.40.10">
    <property type="entry name" value="Tetratricopeptide repeat domain"/>
    <property type="match status" value="1"/>
</dbReference>
<name>F9RJ08_9VIBR</name>
<dbReference type="Pfam" id="PF13181">
    <property type="entry name" value="TPR_8"/>
    <property type="match status" value="1"/>
</dbReference>
<dbReference type="InterPro" id="IPR019734">
    <property type="entry name" value="TPR_rpt"/>
</dbReference>
<dbReference type="PROSITE" id="PS50005">
    <property type="entry name" value="TPR"/>
    <property type="match status" value="1"/>
</dbReference>
<feature type="repeat" description="TPR" evidence="1">
    <location>
        <begin position="72"/>
        <end position="105"/>
    </location>
</feature>
<evidence type="ECO:0000313" key="2">
    <source>
        <dbReference type="EMBL" id="EGU41593.1"/>
    </source>
</evidence>
<organism evidence="2 3">
    <name type="scientific">Vibrio scophthalmi LMG 19158</name>
    <dbReference type="NCBI Taxonomy" id="870967"/>
    <lineage>
        <taxon>Bacteria</taxon>
        <taxon>Pseudomonadati</taxon>
        <taxon>Pseudomonadota</taxon>
        <taxon>Gammaproteobacteria</taxon>
        <taxon>Vibrionales</taxon>
        <taxon>Vibrionaceae</taxon>
        <taxon>Vibrio</taxon>
    </lineage>
</organism>
<dbReference type="RefSeq" id="WP_005592998.1">
    <property type="nucleotide sequence ID" value="NZ_AFWE01000032.1"/>
</dbReference>
<dbReference type="SUPFAM" id="SSF48452">
    <property type="entry name" value="TPR-like"/>
    <property type="match status" value="1"/>
</dbReference>
<dbReference type="Proteomes" id="UP000004349">
    <property type="component" value="Unassembled WGS sequence"/>
</dbReference>
<gene>
    <name evidence="2" type="ORF">VIS19158_07495</name>
</gene>
<keyword evidence="1" id="KW-0802">TPR repeat</keyword>
<reference evidence="2 3" key="1">
    <citation type="journal article" date="2012" name="Int. J. Syst. Evol. Microbiol.">
        <title>Vibrio caribbeanicus sp. nov., isolated from the marine sponge Scleritoderma cyanea.</title>
        <authorList>
            <person name="Hoffmann M."/>
            <person name="Monday S.R."/>
            <person name="Allard M.W."/>
            <person name="Strain E.A."/>
            <person name="Whittaker P."/>
            <person name="Naum M."/>
            <person name="McCarthy P.J."/>
            <person name="Lopez J.V."/>
            <person name="Fischer M."/>
            <person name="Brown E.W."/>
        </authorList>
    </citation>
    <scope>NUCLEOTIDE SEQUENCE [LARGE SCALE GENOMIC DNA]</scope>
    <source>
        <strain evidence="2 3">LMG 19158</strain>
    </source>
</reference>
<dbReference type="AlphaFoldDB" id="F9RJ08"/>
<accession>F9RJ08</accession>
<evidence type="ECO:0000256" key="1">
    <source>
        <dbReference type="PROSITE-ProRule" id="PRU00339"/>
    </source>
</evidence>
<evidence type="ECO:0000313" key="3">
    <source>
        <dbReference type="Proteomes" id="UP000004349"/>
    </source>
</evidence>
<protein>
    <recommendedName>
        <fullName evidence="4">Tetratricopeptide repeat protein</fullName>
    </recommendedName>
</protein>
<dbReference type="EMBL" id="AFWE01000032">
    <property type="protein sequence ID" value="EGU41593.1"/>
    <property type="molecule type" value="Genomic_DNA"/>
</dbReference>
<evidence type="ECO:0008006" key="4">
    <source>
        <dbReference type="Google" id="ProtNLM"/>
    </source>
</evidence>
<dbReference type="SMART" id="SM00028">
    <property type="entry name" value="TPR"/>
    <property type="match status" value="2"/>
</dbReference>
<sequence length="164" mass="18429">AQLYLTQSQYSEDRQVQIELITKAQNVLLGMVKDNNVSHAIFFSLGSTFFLQGNFSDSIVYFNQSLNMQTTSEAYSLLGQAYFKERNYEGAVGSILKAFDLDKRVSEDESSMLVLAKSHVALKDFENAKITLSLLSKTRPDLVNTDAYQSVFNEIVNGFIKPES</sequence>
<dbReference type="InterPro" id="IPR011990">
    <property type="entry name" value="TPR-like_helical_dom_sf"/>
</dbReference>
<comment type="caution">
    <text evidence="2">The sequence shown here is derived from an EMBL/GenBank/DDBJ whole genome shotgun (WGS) entry which is preliminary data.</text>
</comment>